<dbReference type="InterPro" id="IPR025110">
    <property type="entry name" value="AMP-bd_C"/>
</dbReference>
<feature type="domain" description="AMP-binding enzyme C-terminal" evidence="3">
    <location>
        <begin position="445"/>
        <end position="524"/>
    </location>
</feature>
<evidence type="ECO:0000313" key="5">
    <source>
        <dbReference type="Proteomes" id="UP000056732"/>
    </source>
</evidence>
<organism evidence="4 5">
    <name type="scientific">Burkholderia ubonensis</name>
    <dbReference type="NCBI Taxonomy" id="101571"/>
    <lineage>
        <taxon>Bacteria</taxon>
        <taxon>Pseudomonadati</taxon>
        <taxon>Pseudomonadota</taxon>
        <taxon>Betaproteobacteria</taxon>
        <taxon>Burkholderiales</taxon>
        <taxon>Burkholderiaceae</taxon>
        <taxon>Burkholderia</taxon>
        <taxon>Burkholderia cepacia complex</taxon>
    </lineage>
</organism>
<dbReference type="InterPro" id="IPR045851">
    <property type="entry name" value="AMP-bd_C_sf"/>
</dbReference>
<proteinExistence type="predicted"/>
<dbReference type="InterPro" id="IPR042099">
    <property type="entry name" value="ANL_N_sf"/>
</dbReference>
<dbReference type="Gene3D" id="3.40.50.12780">
    <property type="entry name" value="N-terminal domain of ligase-like"/>
    <property type="match status" value="1"/>
</dbReference>
<protein>
    <submittedName>
        <fullName evidence="4">2-aminobenzoate-CoA ligase</fullName>
    </submittedName>
</protein>
<comment type="caution">
    <text evidence="4">The sequence shown here is derived from an EMBL/GenBank/DDBJ whole genome shotgun (WGS) entry which is preliminary data.</text>
</comment>
<dbReference type="PROSITE" id="PS00455">
    <property type="entry name" value="AMP_BINDING"/>
    <property type="match status" value="1"/>
</dbReference>
<dbReference type="PANTHER" id="PTHR43352:SF1">
    <property type="entry name" value="ANTHRANILATE--COA LIGASE"/>
    <property type="match status" value="1"/>
</dbReference>
<gene>
    <name evidence="4" type="ORF">WK53_19105</name>
</gene>
<evidence type="ECO:0000259" key="3">
    <source>
        <dbReference type="Pfam" id="PF13193"/>
    </source>
</evidence>
<dbReference type="EMBL" id="LPDO01000145">
    <property type="protein sequence ID" value="KVT41828.1"/>
    <property type="molecule type" value="Genomic_DNA"/>
</dbReference>
<dbReference type="Gene3D" id="3.30.300.30">
    <property type="match status" value="1"/>
</dbReference>
<dbReference type="GO" id="GO:0016878">
    <property type="term" value="F:acid-thiol ligase activity"/>
    <property type="evidence" value="ECO:0007669"/>
    <property type="project" value="TreeGrafter"/>
</dbReference>
<keyword evidence="1 4" id="KW-0436">Ligase</keyword>
<evidence type="ECO:0000256" key="1">
    <source>
        <dbReference type="ARBA" id="ARBA00022598"/>
    </source>
</evidence>
<dbReference type="SUPFAM" id="SSF56801">
    <property type="entry name" value="Acetyl-CoA synthetase-like"/>
    <property type="match status" value="1"/>
</dbReference>
<dbReference type="Proteomes" id="UP000056732">
    <property type="component" value="Unassembled WGS sequence"/>
</dbReference>
<feature type="domain" description="AMP-dependent synthetase/ligase" evidence="2">
    <location>
        <begin position="47"/>
        <end position="391"/>
    </location>
</feature>
<dbReference type="Pfam" id="PF00501">
    <property type="entry name" value="AMP-binding"/>
    <property type="match status" value="1"/>
</dbReference>
<dbReference type="Pfam" id="PF13193">
    <property type="entry name" value="AMP-binding_C"/>
    <property type="match status" value="1"/>
</dbReference>
<dbReference type="PANTHER" id="PTHR43352">
    <property type="entry name" value="ACETYL-COA SYNTHETASE"/>
    <property type="match status" value="1"/>
</dbReference>
<evidence type="ECO:0000313" key="4">
    <source>
        <dbReference type="EMBL" id="KVT41828.1"/>
    </source>
</evidence>
<dbReference type="InterPro" id="IPR000873">
    <property type="entry name" value="AMP-dep_synth/lig_dom"/>
</dbReference>
<name>A0AAW3N102_9BURK</name>
<reference evidence="4 5" key="1">
    <citation type="submission" date="2015-11" db="EMBL/GenBank/DDBJ databases">
        <title>Expanding the genomic diversity of Burkholderia species for the development of highly accurate diagnostics.</title>
        <authorList>
            <person name="Sahl J."/>
            <person name="Keim P."/>
            <person name="Wagner D."/>
        </authorList>
    </citation>
    <scope>NUCLEOTIDE SEQUENCE [LARGE SCALE GENOMIC DNA]</scope>
    <source>
        <strain evidence="4 5">MSMB1137WGS</strain>
    </source>
</reference>
<evidence type="ECO:0000259" key="2">
    <source>
        <dbReference type="Pfam" id="PF00501"/>
    </source>
</evidence>
<dbReference type="InterPro" id="IPR020845">
    <property type="entry name" value="AMP-binding_CS"/>
</dbReference>
<dbReference type="GO" id="GO:0044550">
    <property type="term" value="P:secondary metabolite biosynthetic process"/>
    <property type="evidence" value="ECO:0007669"/>
    <property type="project" value="TreeGrafter"/>
</dbReference>
<dbReference type="AlphaFoldDB" id="A0AAW3N102"/>
<accession>A0AAW3N102</accession>
<sequence>MDDFCRANLPPIEDWPKFVFDLPGLQFPQFLNCAASLLDAAVEERGWGTRVAITTEAGVTWSYRELRDASNRIANMLIHDAGLVAGNRVLLHGANHPLLAAAWFGVVKAGGVVVTTMPKLRAGELSTVLDRARVTHAICEAALSAELDAAMARMQWRGDVRRYETDDVHPRDGWLSGYSDDFTAAGTRADDPCLIAFTSGTTGEPKATVHFHRDVMAACHCFPQHVLKPTAADVFCGSPPLAFTFGLGALLLFPVSVGASVVLLPKASPERLLAAVARHRVSILFTAPAAYRSMLGHLDNHDVSSLRKCVAAGEALPAWTREAWHKRTGLHLIDGIGATEMLHIFASSGDTESKPGAIGKAVPGYRLAIVDEQGRRLPPNQIGYLAVQGPTGCRYLNDARQRDYVRHGWNLTGDAAYLDDEGYLFYQARADDMIISSGYTVSPGEVEQALLRHPDVAECAVVGQIDEWGGTLICAHVVLQPGVDGSEALTTQLQQHVKGVIAPYKCPHRVAYHAGGLPRNESGKLRRAALRQQANGATSPLTTSPLNHAVQNELAL</sequence>